<dbReference type="OrthoDB" id="1798631at2"/>
<evidence type="ECO:0000313" key="2">
    <source>
        <dbReference type="EMBL" id="KRN76859.1"/>
    </source>
</evidence>
<accession>A0A0R2JHT9</accession>
<gene>
    <name evidence="2" type="ORF">IV67_GL000368</name>
</gene>
<dbReference type="RefSeq" id="WP_057787614.1">
    <property type="nucleotide sequence ID" value="NZ_CBDALJ010000024.1"/>
</dbReference>
<keyword evidence="1" id="KW-1133">Transmembrane helix</keyword>
<sequence length="64" mass="6759">MDALKSIWAAYKGPIIGGGAGFVIALLLIQFGFFKTLLIAILSAVGVGIGTYLQRTGYLGNQRN</sequence>
<dbReference type="Pfam" id="PF10031">
    <property type="entry name" value="DUF2273"/>
    <property type="match status" value="1"/>
</dbReference>
<evidence type="ECO:0000313" key="3">
    <source>
        <dbReference type="Proteomes" id="UP000051673"/>
    </source>
</evidence>
<dbReference type="EMBL" id="JQCD01000024">
    <property type="protein sequence ID" value="KRN76859.1"/>
    <property type="molecule type" value="Genomic_DNA"/>
</dbReference>
<dbReference type="STRING" id="1620.IV67_GL000368"/>
<dbReference type="Proteomes" id="UP000051673">
    <property type="component" value="Unassembled WGS sequence"/>
</dbReference>
<dbReference type="PATRIC" id="fig|1620.3.peg.373"/>
<evidence type="ECO:0008006" key="4">
    <source>
        <dbReference type="Google" id="ProtNLM"/>
    </source>
</evidence>
<keyword evidence="3" id="KW-1185">Reference proteome</keyword>
<protein>
    <recommendedName>
        <fullName evidence="4">DUF2273 domain-containing protein</fullName>
    </recommendedName>
</protein>
<keyword evidence="1" id="KW-0812">Transmembrane</keyword>
<dbReference type="AlphaFoldDB" id="A0A0R2JHT9"/>
<feature type="transmembrane region" description="Helical" evidence="1">
    <location>
        <begin position="36"/>
        <end position="54"/>
    </location>
</feature>
<reference evidence="2 3" key="1">
    <citation type="journal article" date="2015" name="Genome Announc.">
        <title>Expanding the biotechnology potential of lactobacilli through comparative genomics of 213 strains and associated genera.</title>
        <authorList>
            <person name="Sun Z."/>
            <person name="Harris H.M."/>
            <person name="McCann A."/>
            <person name="Guo C."/>
            <person name="Argimon S."/>
            <person name="Zhang W."/>
            <person name="Yang X."/>
            <person name="Jeffery I.B."/>
            <person name="Cooney J.C."/>
            <person name="Kagawa T.F."/>
            <person name="Liu W."/>
            <person name="Song Y."/>
            <person name="Salvetti E."/>
            <person name="Wrobel A."/>
            <person name="Rasinkangas P."/>
            <person name="Parkhill J."/>
            <person name="Rea M.C."/>
            <person name="O'Sullivan O."/>
            <person name="Ritari J."/>
            <person name="Douillard F.P."/>
            <person name="Paul Ross R."/>
            <person name="Yang R."/>
            <person name="Briner A.E."/>
            <person name="Felis G.E."/>
            <person name="de Vos W.M."/>
            <person name="Barrangou R."/>
            <person name="Klaenhammer T.R."/>
            <person name="Caufield P.W."/>
            <person name="Cui Y."/>
            <person name="Zhang H."/>
            <person name="O'Toole P.W."/>
        </authorList>
    </citation>
    <scope>NUCLEOTIDE SEQUENCE [LARGE SCALE GENOMIC DNA]</scope>
    <source>
        <strain evidence="2 3">DSM 20014</strain>
    </source>
</reference>
<evidence type="ECO:0000256" key="1">
    <source>
        <dbReference type="SAM" id="Phobius"/>
    </source>
</evidence>
<dbReference type="InterPro" id="IPR018730">
    <property type="entry name" value="DUF2273"/>
</dbReference>
<organism evidence="2 3">
    <name type="scientific">Weissella minor</name>
    <dbReference type="NCBI Taxonomy" id="1620"/>
    <lineage>
        <taxon>Bacteria</taxon>
        <taxon>Bacillati</taxon>
        <taxon>Bacillota</taxon>
        <taxon>Bacilli</taxon>
        <taxon>Lactobacillales</taxon>
        <taxon>Lactobacillaceae</taxon>
        <taxon>Weissella</taxon>
    </lineage>
</organism>
<comment type="caution">
    <text evidence="2">The sequence shown here is derived from an EMBL/GenBank/DDBJ whole genome shotgun (WGS) entry which is preliminary data.</text>
</comment>
<proteinExistence type="predicted"/>
<name>A0A0R2JHT9_9LACO</name>
<keyword evidence="1" id="KW-0472">Membrane</keyword>
<feature type="transmembrane region" description="Helical" evidence="1">
    <location>
        <begin position="6"/>
        <end position="29"/>
    </location>
</feature>